<keyword evidence="2" id="KW-1185">Reference proteome</keyword>
<accession>A0A2G4TA60</accession>
<proteinExistence type="predicted"/>
<evidence type="ECO:0000313" key="1">
    <source>
        <dbReference type="EMBL" id="PHZ17902.1"/>
    </source>
</evidence>
<evidence type="ECO:0000313" key="2">
    <source>
        <dbReference type="Proteomes" id="UP000242254"/>
    </source>
</evidence>
<dbReference type="Proteomes" id="UP000242254">
    <property type="component" value="Unassembled WGS sequence"/>
</dbReference>
<reference evidence="1 2" key="1">
    <citation type="journal article" date="2016" name="Proc. Natl. Acad. Sci. U.S.A.">
        <title>Lipid metabolic changes in an early divergent fungus govern the establishment of a mutualistic symbiosis with endobacteria.</title>
        <authorList>
            <person name="Lastovetsky O.A."/>
            <person name="Gaspar M.L."/>
            <person name="Mondo S.J."/>
            <person name="LaButti K.M."/>
            <person name="Sandor L."/>
            <person name="Grigoriev I.V."/>
            <person name="Henry S.A."/>
            <person name="Pawlowska T.E."/>
        </authorList>
    </citation>
    <scope>NUCLEOTIDE SEQUENCE [LARGE SCALE GENOMIC DNA]</scope>
    <source>
        <strain evidence="1 2">ATCC 52813</strain>
    </source>
</reference>
<name>A0A2G4TA60_RHIZD</name>
<organism evidence="1 2">
    <name type="scientific">Rhizopus microsporus ATCC 52813</name>
    <dbReference type="NCBI Taxonomy" id="1340429"/>
    <lineage>
        <taxon>Eukaryota</taxon>
        <taxon>Fungi</taxon>
        <taxon>Fungi incertae sedis</taxon>
        <taxon>Mucoromycota</taxon>
        <taxon>Mucoromycotina</taxon>
        <taxon>Mucoromycetes</taxon>
        <taxon>Mucorales</taxon>
        <taxon>Mucorineae</taxon>
        <taxon>Rhizopodaceae</taxon>
        <taxon>Rhizopus</taxon>
    </lineage>
</organism>
<dbReference type="RefSeq" id="XP_023471610.1">
    <property type="nucleotide sequence ID" value="XM_023607934.1"/>
</dbReference>
<protein>
    <submittedName>
        <fullName evidence="1">Uncharacterized protein</fullName>
    </submittedName>
</protein>
<sequence>MEQFPQEPSYIDALEALSPVFYAYGRGYNFGEQGLYYDIKRNPVNHFKAVYQLSRLFEHRRLPVFTRFSAKTSWEFHGLMCYNIKSKRQVTPSRNGANGELQKDSKFKPDFVAYSISINVKRVLVLDEFKKPPNYSASKCEQSTMNLLCTELQISLPVASFVKEMTYSPTTWI</sequence>
<dbReference type="GeneID" id="35438924"/>
<gene>
    <name evidence="1" type="ORF">RHIMIDRAFT_233325</name>
</gene>
<dbReference type="EMBL" id="KZ303842">
    <property type="protein sequence ID" value="PHZ17902.1"/>
    <property type="molecule type" value="Genomic_DNA"/>
</dbReference>
<dbReference type="AlphaFoldDB" id="A0A2G4TA60"/>